<dbReference type="PANTHER" id="PTHR13803:SF39">
    <property type="entry name" value="SECRETORY 24AB, ISOFORM A"/>
    <property type="match status" value="1"/>
</dbReference>
<comment type="subcellular location">
    <subcellularLocation>
        <location evidence="2">Endoplasmic reticulum membrane</location>
    </subcellularLocation>
    <subcellularLocation>
        <location evidence="1">Golgi apparatus membrane</location>
    </subcellularLocation>
</comment>
<organism evidence="15 16">
    <name type="scientific">Cavenderia fasciculata</name>
    <name type="common">Slime mold</name>
    <name type="synonym">Dictyostelium fasciculatum</name>
    <dbReference type="NCBI Taxonomy" id="261658"/>
    <lineage>
        <taxon>Eukaryota</taxon>
        <taxon>Amoebozoa</taxon>
        <taxon>Evosea</taxon>
        <taxon>Eumycetozoa</taxon>
        <taxon>Dictyostelia</taxon>
        <taxon>Acytosteliales</taxon>
        <taxon>Cavenderiaceae</taxon>
        <taxon>Cavenderia</taxon>
    </lineage>
</organism>
<dbReference type="InterPro" id="IPR036465">
    <property type="entry name" value="vWFA_dom_sf"/>
</dbReference>
<dbReference type="Gene3D" id="1.20.120.730">
    <property type="entry name" value="Sec23/Sec24 helical domain"/>
    <property type="match status" value="1"/>
</dbReference>
<dbReference type="AlphaFoldDB" id="F4PIC1"/>
<dbReference type="OMA" id="AVECSKQ"/>
<dbReference type="GO" id="GO:0090110">
    <property type="term" value="P:COPII-coated vesicle cargo loading"/>
    <property type="evidence" value="ECO:0007669"/>
    <property type="project" value="TreeGrafter"/>
</dbReference>
<dbReference type="Gene3D" id="3.40.20.10">
    <property type="entry name" value="Severin"/>
    <property type="match status" value="1"/>
</dbReference>
<evidence type="ECO:0000256" key="3">
    <source>
        <dbReference type="ARBA" id="ARBA00008334"/>
    </source>
</evidence>
<dbReference type="GO" id="GO:0006886">
    <property type="term" value="P:intracellular protein transport"/>
    <property type="evidence" value="ECO:0007669"/>
    <property type="project" value="InterPro"/>
</dbReference>
<name>F4PIC1_CACFS</name>
<feature type="domain" description="Sec23/Sec24 beta-sandwich" evidence="14">
    <location>
        <begin position="688"/>
        <end position="771"/>
    </location>
</feature>
<dbReference type="GO" id="GO:0005789">
    <property type="term" value="C:endoplasmic reticulum membrane"/>
    <property type="evidence" value="ECO:0007669"/>
    <property type="project" value="UniProtKB-SubCell"/>
</dbReference>
<feature type="compositionally biased region" description="Low complexity" evidence="10">
    <location>
        <begin position="110"/>
        <end position="128"/>
    </location>
</feature>
<dbReference type="Pfam" id="PF04815">
    <property type="entry name" value="Sec23_helical"/>
    <property type="match status" value="1"/>
</dbReference>
<gene>
    <name evidence="15" type="primary">sec24</name>
    <name evidence="15" type="ORF">DFA_02798</name>
</gene>
<feature type="compositionally biased region" description="Pro residues" evidence="10">
    <location>
        <begin position="100"/>
        <end position="109"/>
    </location>
</feature>
<evidence type="ECO:0000259" key="12">
    <source>
        <dbReference type="Pfam" id="PF04811"/>
    </source>
</evidence>
<proteinExistence type="inferred from homology"/>
<sequence length="1033" mass="114158">MSRRAYPTDPTNVLAGQAGGPQGGQQQQPMPVAPQPFNGIGGQPVVGGGQPQPMPPQQPFYPPTNNYQQPPLPVAGGVGVPYQPQPPMVGGPVVGVAQPPFQPSPPQQQPPTTNQTISPSSASASSASKRAYPVDPSNANSLVSGMQNLNVQGQQQQQPYGQPQPQPVVGNVIPPQVNLSNHQAGLPATNTNINGYPTAPYNTSPVAQPPYQQGGQPQQGGYQPQPPQQQYNPAPVPAPYNQYQGQQPQQQYNQVQPQQGGYQQQQPQQQQQGGYQPQQPYNQQQGQQQHAHQQALNYQQQQQMPQQDVVPTAENLCPKSFMRMSMNAVPNLPATLGKVHIPLGCSIQPLALDPNFEVPLISTQIVRCKRVSCKAYINPFVVWVDGGGRWKCNVCDLVNDITQDYFSPIDLTTGKRADIAQRPELQRGCVEFLASREYTIRAPQPPSYFFVIDVCYESVVSGMLNCAIESIKASLDNMPGDSRTRVGFMTFDDSLHFYNLRLNTGKPQVYVVTEMDNIYVPPFDDFLVNLKEARPIVDKLLDIIKTTHMQKKEQKVISSLGNALKAAFQICQGVGGKIVVLQSYLPRGHFGKLQVREYQQQLGTKKEALLLQPSDLGEFYKEFGLNCVSHQLSVDVFLFGTDYVDTSSLGCMAQITGGELFYYPSFIASRDGQTFAANLMHTLTRVTGWEAVMRVRTSRQLNINVYHGNYFLKSSDLLSLATTDQDKTYTLQMSINDAITTKYVTIQAALLYSHSSGERRVRVLTTSVPVVTNYADLFRYADVSVVASLITKMAIDKALSSTLNDAREAIANKCVDILTAYKTMLNSNQAGGGNQSALSTSVTLSPAVPKLLLPESLKHLPLYVVAMVKNIRMKTVDLVSCLNFFYPQFYNLLAPATEPTAQSVPTTLKLSSDQLSRAGVFAVINGYSIFIYVGEQLDQRICHEIFGCDFASLDPLTFQDLPLLDNDANRYARKIIEMSKQSYSEYMRMVLIKSNDRQKGPEFQSLLVEDRSQEGGSYYEFITQLQTRVQQKN</sequence>
<dbReference type="SUPFAM" id="SSF81811">
    <property type="entry name" value="Helical domain of Sec23/24"/>
    <property type="match status" value="1"/>
</dbReference>
<dbReference type="OrthoDB" id="49016at2759"/>
<evidence type="ECO:0000259" key="13">
    <source>
        <dbReference type="Pfam" id="PF04815"/>
    </source>
</evidence>
<dbReference type="PANTHER" id="PTHR13803">
    <property type="entry name" value="SEC24-RELATED PROTEIN"/>
    <property type="match status" value="1"/>
</dbReference>
<dbReference type="GeneID" id="14877387"/>
<dbReference type="InterPro" id="IPR006900">
    <property type="entry name" value="Sec23/24_helical_dom"/>
</dbReference>
<dbReference type="SUPFAM" id="SSF53300">
    <property type="entry name" value="vWA-like"/>
    <property type="match status" value="1"/>
</dbReference>
<dbReference type="GO" id="GO:0000149">
    <property type="term" value="F:SNARE binding"/>
    <property type="evidence" value="ECO:0007669"/>
    <property type="project" value="TreeGrafter"/>
</dbReference>
<dbReference type="RefSeq" id="XP_004362406.1">
    <property type="nucleotide sequence ID" value="XM_004362349.1"/>
</dbReference>
<keyword evidence="9" id="KW-0472">Membrane</keyword>
<dbReference type="SUPFAM" id="SSF81995">
    <property type="entry name" value="beta-sandwich domain of Sec23/24"/>
    <property type="match status" value="1"/>
</dbReference>
<keyword evidence="5" id="KW-0256">Endoplasmic reticulum</keyword>
<protein>
    <submittedName>
        <fullName evidence="15">Transport protein</fullName>
    </submittedName>
</protein>
<evidence type="ECO:0000256" key="1">
    <source>
        <dbReference type="ARBA" id="ARBA00004394"/>
    </source>
</evidence>
<dbReference type="Pfam" id="PF08033">
    <property type="entry name" value="Sec23_BS"/>
    <property type="match status" value="1"/>
</dbReference>
<dbReference type="Gene3D" id="3.40.50.410">
    <property type="entry name" value="von Willebrand factor, type A domain"/>
    <property type="match status" value="1"/>
</dbReference>
<evidence type="ECO:0000256" key="4">
    <source>
        <dbReference type="ARBA" id="ARBA00022448"/>
    </source>
</evidence>
<reference evidence="16" key="1">
    <citation type="journal article" date="2011" name="Genome Res.">
        <title>Phylogeny-wide analysis of social amoeba genomes highlights ancient origins for complex intercellular communication.</title>
        <authorList>
            <person name="Heidel A.J."/>
            <person name="Lawal H.M."/>
            <person name="Felder M."/>
            <person name="Schilde C."/>
            <person name="Helps N.R."/>
            <person name="Tunggal B."/>
            <person name="Rivero F."/>
            <person name="John U."/>
            <person name="Schleicher M."/>
            <person name="Eichinger L."/>
            <person name="Platzer M."/>
            <person name="Noegel A.A."/>
            <person name="Schaap P."/>
            <person name="Gloeckner G."/>
        </authorList>
    </citation>
    <scope>NUCLEOTIDE SEQUENCE [LARGE SCALE GENOMIC DNA]</scope>
    <source>
        <strain evidence="16">SH3</strain>
    </source>
</reference>
<evidence type="ECO:0000256" key="10">
    <source>
        <dbReference type="SAM" id="MobiDB-lite"/>
    </source>
</evidence>
<comment type="similarity">
    <text evidence="3">Belongs to the SEC23/SEC24 family. SEC24 subfamily.</text>
</comment>
<keyword evidence="4" id="KW-0813">Transport</keyword>
<dbReference type="InterPro" id="IPR050550">
    <property type="entry name" value="SEC23_SEC24_subfamily"/>
</dbReference>
<dbReference type="SUPFAM" id="SSF82754">
    <property type="entry name" value="C-terminal, gelsolin-like domain of Sec23/24"/>
    <property type="match status" value="1"/>
</dbReference>
<evidence type="ECO:0000256" key="7">
    <source>
        <dbReference type="ARBA" id="ARBA00022927"/>
    </source>
</evidence>
<dbReference type="InterPro" id="IPR006895">
    <property type="entry name" value="Znf_Sec23_Sec24"/>
</dbReference>
<dbReference type="Gene3D" id="2.60.40.1670">
    <property type="entry name" value="beta-sandwich domain of Sec23/24"/>
    <property type="match status" value="1"/>
</dbReference>
<evidence type="ECO:0000256" key="9">
    <source>
        <dbReference type="ARBA" id="ARBA00023136"/>
    </source>
</evidence>
<feature type="compositionally biased region" description="Gly residues" evidence="10">
    <location>
        <begin position="39"/>
        <end position="50"/>
    </location>
</feature>
<dbReference type="Gene3D" id="2.30.30.380">
    <property type="entry name" value="Zn-finger domain of Sec23/24"/>
    <property type="match status" value="1"/>
</dbReference>
<dbReference type="GO" id="GO:0000139">
    <property type="term" value="C:Golgi membrane"/>
    <property type="evidence" value="ECO:0007669"/>
    <property type="project" value="UniProtKB-SubCell"/>
</dbReference>
<evidence type="ECO:0000259" key="11">
    <source>
        <dbReference type="Pfam" id="PF04810"/>
    </source>
</evidence>
<dbReference type="InterPro" id="IPR012990">
    <property type="entry name" value="Beta-sandwich_Sec23_24"/>
</dbReference>
<dbReference type="GO" id="GO:0008270">
    <property type="term" value="F:zinc ion binding"/>
    <property type="evidence" value="ECO:0007669"/>
    <property type="project" value="InterPro"/>
</dbReference>
<dbReference type="InterPro" id="IPR036175">
    <property type="entry name" value="Sec23/24_helical_dom_sf"/>
</dbReference>
<dbReference type="InterPro" id="IPR006896">
    <property type="entry name" value="Sec23/24_trunk_dom"/>
</dbReference>
<feature type="compositionally biased region" description="Pro residues" evidence="10">
    <location>
        <begin position="52"/>
        <end position="62"/>
    </location>
</feature>
<dbReference type="SUPFAM" id="SSF82919">
    <property type="entry name" value="Zn-finger domain of Sec23/24"/>
    <property type="match status" value="1"/>
</dbReference>
<keyword evidence="7" id="KW-0653">Protein transport</keyword>
<evidence type="ECO:0000256" key="6">
    <source>
        <dbReference type="ARBA" id="ARBA00022892"/>
    </source>
</evidence>
<feature type="compositionally biased region" description="Low complexity" evidence="10">
    <location>
        <begin position="90"/>
        <end position="99"/>
    </location>
</feature>
<keyword evidence="6" id="KW-0931">ER-Golgi transport</keyword>
<dbReference type="InterPro" id="IPR036180">
    <property type="entry name" value="Gelsolin-like_dom_sf"/>
</dbReference>
<dbReference type="GO" id="GO:0030127">
    <property type="term" value="C:COPII vesicle coat"/>
    <property type="evidence" value="ECO:0007669"/>
    <property type="project" value="InterPro"/>
</dbReference>
<evidence type="ECO:0000313" key="15">
    <source>
        <dbReference type="EMBL" id="EGG24555.1"/>
    </source>
</evidence>
<feature type="compositionally biased region" description="Polar residues" evidence="10">
    <location>
        <begin position="179"/>
        <end position="204"/>
    </location>
</feature>
<feature type="domain" description="Sec23/Sec24 trunk" evidence="12">
    <location>
        <begin position="443"/>
        <end position="680"/>
    </location>
</feature>
<dbReference type="InterPro" id="IPR036174">
    <property type="entry name" value="Znf_Sec23_Sec24_sf"/>
</dbReference>
<dbReference type="InterPro" id="IPR029006">
    <property type="entry name" value="ADF-H/Gelsolin-like_dom_sf"/>
</dbReference>
<dbReference type="EMBL" id="GL883006">
    <property type="protein sequence ID" value="EGG24555.1"/>
    <property type="molecule type" value="Genomic_DNA"/>
</dbReference>
<accession>F4PIC1</accession>
<evidence type="ECO:0000256" key="8">
    <source>
        <dbReference type="ARBA" id="ARBA00023034"/>
    </source>
</evidence>
<feature type="compositionally biased region" description="Low complexity" evidence="10">
    <location>
        <begin position="147"/>
        <end position="178"/>
    </location>
</feature>
<feature type="domain" description="Zinc finger Sec23/Sec24-type" evidence="11">
    <location>
        <begin position="365"/>
        <end position="405"/>
    </location>
</feature>
<feature type="compositionally biased region" description="Polar residues" evidence="10">
    <location>
        <begin position="137"/>
        <end position="146"/>
    </location>
</feature>
<dbReference type="Pfam" id="PF04811">
    <property type="entry name" value="Sec23_trunk"/>
    <property type="match status" value="1"/>
</dbReference>
<evidence type="ECO:0000259" key="14">
    <source>
        <dbReference type="Pfam" id="PF08033"/>
    </source>
</evidence>
<dbReference type="Pfam" id="PF04810">
    <property type="entry name" value="zf-Sec23_Sec24"/>
    <property type="match status" value="1"/>
</dbReference>
<evidence type="ECO:0000256" key="2">
    <source>
        <dbReference type="ARBA" id="ARBA00004586"/>
    </source>
</evidence>
<keyword evidence="8" id="KW-0333">Golgi apparatus</keyword>
<evidence type="ECO:0000256" key="5">
    <source>
        <dbReference type="ARBA" id="ARBA00022824"/>
    </source>
</evidence>
<keyword evidence="16" id="KW-1185">Reference proteome</keyword>
<dbReference type="Proteomes" id="UP000007797">
    <property type="component" value="Unassembled WGS sequence"/>
</dbReference>
<feature type="region of interest" description="Disordered" evidence="10">
    <location>
        <begin position="1"/>
        <end position="305"/>
    </location>
</feature>
<dbReference type="KEGG" id="dfa:DFA_02798"/>
<dbReference type="GO" id="GO:0070971">
    <property type="term" value="C:endoplasmic reticulum exit site"/>
    <property type="evidence" value="ECO:0007669"/>
    <property type="project" value="TreeGrafter"/>
</dbReference>
<feature type="compositionally biased region" description="Low complexity" evidence="10">
    <location>
        <begin position="205"/>
        <end position="305"/>
    </location>
</feature>
<dbReference type="STRING" id="1054147.F4PIC1"/>
<evidence type="ECO:0000313" key="16">
    <source>
        <dbReference type="Proteomes" id="UP000007797"/>
    </source>
</evidence>
<feature type="domain" description="Sec23/Sec24 helical" evidence="13">
    <location>
        <begin position="782"/>
        <end position="874"/>
    </location>
</feature>